<evidence type="ECO:0000256" key="2">
    <source>
        <dbReference type="ARBA" id="ARBA00004936"/>
    </source>
</evidence>
<feature type="binding site" evidence="10">
    <location>
        <position position="479"/>
    </location>
    <ligand>
        <name>Mn(2+)</name>
        <dbReference type="ChEBI" id="CHEBI:29035"/>
    </ligand>
</feature>
<dbReference type="InterPro" id="IPR000917">
    <property type="entry name" value="Sulfatase_N"/>
</dbReference>
<feature type="transmembrane region" description="Helical" evidence="11">
    <location>
        <begin position="43"/>
        <end position="65"/>
    </location>
</feature>
<proteinExistence type="inferred from homology"/>
<keyword evidence="9" id="KW-0464">Manganese</keyword>
<dbReference type="EMBL" id="JABZEC010000001">
    <property type="protein sequence ID" value="NVY95606.1"/>
    <property type="molecule type" value="Genomic_DNA"/>
</dbReference>
<dbReference type="AlphaFoldDB" id="A0A850R881"/>
<comment type="pathway">
    <text evidence="2">Cell wall biogenesis; lipoteichoic acid biosynthesis.</text>
</comment>
<evidence type="ECO:0000259" key="12">
    <source>
        <dbReference type="Pfam" id="PF00884"/>
    </source>
</evidence>
<keyword evidence="6 11" id="KW-1133">Transmembrane helix</keyword>
<evidence type="ECO:0000256" key="8">
    <source>
        <dbReference type="PIRSR" id="PIRSR005091-1"/>
    </source>
</evidence>
<dbReference type="RefSeq" id="WP_176941781.1">
    <property type="nucleotide sequence ID" value="NZ_JABZEC010000001.1"/>
</dbReference>
<sequence length="709" mass="80798">MCKFRNFLAQRLGWISFLVLLIWIKTVIAYYCDFNMGAADPMQHFLLILNPVFSTLFLLSLALYFKNPRLTYWLAAGLYLIESLLLYSNVLYYREFNDFISMNTIINVSKVSKGLGSSAIAMAQPHDFLYGIDLIFIIILALSKQIKADTRSRSLLQAAIITSLACLGMTANLFLAELNRPQLLVRTFDRTYIVKYLGLNNFLAYDSFKTAQSNTLRSSAQGTNMDPVLNFVQKHYAAPNPKYFGKAQGKNIIIIHLESFQQFLIGSKIKNQEVTPFLNSLYHDNNTLAFENFFHEVGQGKTSDAETMLETSLFGLPEGSFFTSLGSNNTFQAAPAILAQKQAYTSAVFHGNIGSFWSRDTVYKNMGYNYFFDQKAYQQTPDSNTYWGSKDKLLFAESIKYLEQLQQPFYTKFLTVTNHNPYELSASDVGDFQKPDTPNNMVNNYFATAHYLDEAVHEFFNYLKDSGLYDNSVVILYGDHFGLNEGDEKDLAPLLGQDPNNWTAFNHTSLQRVPFMIHMPKLKGGIQKQYGGEIDVLPTLMHLVGIDTKPYIYMGTDLLSPSHDQNVVFRNRSFITPQYTVLNSNGHFNIYQNSTGTLIDQPTAQIKQKINRIARVKNQQLDLSDKINKTNLLRFYTPPEFRPVNPADYNYQNQFQKLLKIRDQLGKNSTSLYSRNNNKSSTDLYKTTAPELLTNSDPIYEIPGSSNNK</sequence>
<dbReference type="CDD" id="cd16015">
    <property type="entry name" value="LTA_synthase"/>
    <property type="match status" value="1"/>
</dbReference>
<feature type="active site" evidence="8">
    <location>
        <position position="302"/>
    </location>
</feature>
<feature type="binding site" evidence="10">
    <location>
        <position position="258"/>
    </location>
    <ligand>
        <name>Mn(2+)</name>
        <dbReference type="ChEBI" id="CHEBI:29035"/>
    </ligand>
</feature>
<dbReference type="InterPro" id="IPR012160">
    <property type="entry name" value="LtaS-like"/>
</dbReference>
<evidence type="ECO:0000313" key="13">
    <source>
        <dbReference type="EMBL" id="NVY95606.1"/>
    </source>
</evidence>
<dbReference type="SUPFAM" id="SSF53649">
    <property type="entry name" value="Alkaline phosphatase-like"/>
    <property type="match status" value="1"/>
</dbReference>
<feature type="transmembrane region" description="Helical" evidence="11">
    <location>
        <begin position="128"/>
        <end position="143"/>
    </location>
</feature>
<feature type="domain" description="Sulfatase N-terminal" evidence="12">
    <location>
        <begin position="250"/>
        <end position="546"/>
    </location>
</feature>
<feature type="binding site" evidence="10">
    <location>
        <position position="480"/>
    </location>
    <ligand>
        <name>Mn(2+)</name>
        <dbReference type="ChEBI" id="CHEBI:29035"/>
    </ligand>
</feature>
<accession>A0A850R881</accession>
<feature type="binding site" evidence="10">
    <location>
        <position position="302"/>
    </location>
    <ligand>
        <name>Mn(2+)</name>
        <dbReference type="ChEBI" id="CHEBI:29035"/>
    </ligand>
</feature>
<dbReference type="Gene3D" id="3.40.720.10">
    <property type="entry name" value="Alkaline Phosphatase, subunit A"/>
    <property type="match status" value="1"/>
</dbReference>
<evidence type="ECO:0000256" key="11">
    <source>
        <dbReference type="SAM" id="Phobius"/>
    </source>
</evidence>
<keyword evidence="9" id="KW-0479">Metal-binding</keyword>
<organism evidence="13 14">
    <name type="scientific">Bombilactobacillus apium</name>
    <dbReference type="NCBI Taxonomy" id="2675299"/>
    <lineage>
        <taxon>Bacteria</taxon>
        <taxon>Bacillati</taxon>
        <taxon>Bacillota</taxon>
        <taxon>Bacilli</taxon>
        <taxon>Lactobacillales</taxon>
        <taxon>Lactobacillaceae</taxon>
        <taxon>Bombilactobacillus</taxon>
    </lineage>
</organism>
<feature type="transmembrane region" description="Helical" evidence="11">
    <location>
        <begin position="155"/>
        <end position="175"/>
    </location>
</feature>
<evidence type="ECO:0000256" key="6">
    <source>
        <dbReference type="ARBA" id="ARBA00022989"/>
    </source>
</evidence>
<name>A0A850R881_9LACO</name>
<evidence type="ECO:0000256" key="4">
    <source>
        <dbReference type="ARBA" id="ARBA00022475"/>
    </source>
</evidence>
<evidence type="ECO:0000313" key="14">
    <source>
        <dbReference type="Proteomes" id="UP000563523"/>
    </source>
</evidence>
<dbReference type="Gene3D" id="3.30.1120.170">
    <property type="match status" value="1"/>
</dbReference>
<dbReference type="PIRSF" id="PIRSF005091">
    <property type="entry name" value="Mmb_sulf_HI1246"/>
    <property type="match status" value="1"/>
</dbReference>
<feature type="binding site" evidence="9">
    <location>
        <position position="419"/>
    </location>
    <ligand>
        <name>substrate</name>
    </ligand>
</feature>
<dbReference type="PANTHER" id="PTHR47371">
    <property type="entry name" value="LIPOTEICHOIC ACID SYNTHASE"/>
    <property type="match status" value="1"/>
</dbReference>
<dbReference type="PANTHER" id="PTHR47371:SF3">
    <property type="entry name" value="PHOSPHOGLYCEROL TRANSFERASE I"/>
    <property type="match status" value="1"/>
</dbReference>
<comment type="similarity">
    <text evidence="3">Belongs to the LTA synthase family.</text>
</comment>
<dbReference type="Pfam" id="PF00884">
    <property type="entry name" value="Sulfatase"/>
    <property type="match status" value="1"/>
</dbReference>
<dbReference type="GO" id="GO:0046872">
    <property type="term" value="F:metal ion binding"/>
    <property type="evidence" value="ECO:0007669"/>
    <property type="project" value="UniProtKB-KW"/>
</dbReference>
<dbReference type="GO" id="GO:0005886">
    <property type="term" value="C:plasma membrane"/>
    <property type="evidence" value="ECO:0007669"/>
    <property type="project" value="UniProtKB-SubCell"/>
</dbReference>
<keyword evidence="14" id="KW-1185">Reference proteome</keyword>
<reference evidence="13 14" key="1">
    <citation type="submission" date="2020-06" db="EMBL/GenBank/DDBJ databases">
        <authorList>
            <person name="Kang J."/>
        </authorList>
    </citation>
    <scope>NUCLEOTIDE SEQUENCE [LARGE SCALE GENOMIC DNA]</scope>
    <source>
        <strain evidence="13 14">DCY120</strain>
    </source>
</reference>
<feature type="transmembrane region" description="Helical" evidence="11">
    <location>
        <begin position="72"/>
        <end position="93"/>
    </location>
</feature>
<evidence type="ECO:0000256" key="1">
    <source>
        <dbReference type="ARBA" id="ARBA00004651"/>
    </source>
</evidence>
<gene>
    <name evidence="13" type="ORF">HU830_00075</name>
</gene>
<dbReference type="InterPro" id="IPR017850">
    <property type="entry name" value="Alkaline_phosphatase_core_sf"/>
</dbReference>
<evidence type="ECO:0000256" key="9">
    <source>
        <dbReference type="PIRSR" id="PIRSR005091-2"/>
    </source>
</evidence>
<protein>
    <submittedName>
        <fullName evidence="13">LTA synthase family protein</fullName>
    </submittedName>
</protein>
<feature type="transmembrane region" description="Helical" evidence="11">
    <location>
        <begin position="12"/>
        <end position="31"/>
    </location>
</feature>
<evidence type="ECO:0000256" key="10">
    <source>
        <dbReference type="PIRSR" id="PIRSR005091-3"/>
    </source>
</evidence>
<keyword evidence="7 11" id="KW-0472">Membrane</keyword>
<comment type="caution">
    <text evidence="13">The sequence shown here is derived from an EMBL/GenBank/DDBJ whole genome shotgun (WGS) entry which is preliminary data.</text>
</comment>
<comment type="subcellular location">
    <subcellularLocation>
        <location evidence="1">Cell membrane</location>
        <topology evidence="1">Multi-pass membrane protein</topology>
    </subcellularLocation>
</comment>
<keyword evidence="4" id="KW-1003">Cell membrane</keyword>
<evidence type="ECO:0000256" key="5">
    <source>
        <dbReference type="ARBA" id="ARBA00022692"/>
    </source>
</evidence>
<dbReference type="InterPro" id="IPR050448">
    <property type="entry name" value="OpgB/LTA_synthase_biosynth"/>
</dbReference>
<evidence type="ECO:0000256" key="3">
    <source>
        <dbReference type="ARBA" id="ARBA00009983"/>
    </source>
</evidence>
<keyword evidence="5 11" id="KW-0812">Transmembrane</keyword>
<dbReference type="Proteomes" id="UP000563523">
    <property type="component" value="Unassembled WGS sequence"/>
</dbReference>
<evidence type="ECO:0000256" key="7">
    <source>
        <dbReference type="ARBA" id="ARBA00023136"/>
    </source>
</evidence>